<keyword evidence="1" id="KW-0812">Transmembrane</keyword>
<evidence type="ECO:0000313" key="3">
    <source>
        <dbReference type="Proteomes" id="UP001611548"/>
    </source>
</evidence>
<dbReference type="EMBL" id="JBIRWE010000005">
    <property type="protein sequence ID" value="MFI1965440.1"/>
    <property type="molecule type" value="Genomic_DNA"/>
</dbReference>
<gene>
    <name evidence="2" type="ORF">ACH429_15225</name>
</gene>
<proteinExistence type="predicted"/>
<comment type="caution">
    <text evidence="2">The sequence shown here is derived from an EMBL/GenBank/DDBJ whole genome shotgun (WGS) entry which is preliminary data.</text>
</comment>
<accession>A0ABW7US47</accession>
<dbReference type="Proteomes" id="UP001611548">
    <property type="component" value="Unassembled WGS sequence"/>
</dbReference>
<feature type="transmembrane region" description="Helical" evidence="1">
    <location>
        <begin position="6"/>
        <end position="24"/>
    </location>
</feature>
<dbReference type="RefSeq" id="WP_055470522.1">
    <property type="nucleotide sequence ID" value="NZ_JBIRWE010000005.1"/>
</dbReference>
<evidence type="ECO:0000313" key="2">
    <source>
        <dbReference type="EMBL" id="MFI1965440.1"/>
    </source>
</evidence>
<keyword evidence="1" id="KW-0472">Membrane</keyword>
<feature type="transmembrane region" description="Helical" evidence="1">
    <location>
        <begin position="36"/>
        <end position="55"/>
    </location>
</feature>
<keyword evidence="3" id="KW-1185">Reference proteome</keyword>
<keyword evidence="1" id="KW-1133">Transmembrane helix</keyword>
<feature type="transmembrane region" description="Helical" evidence="1">
    <location>
        <begin position="108"/>
        <end position="128"/>
    </location>
</feature>
<reference evidence="2 3" key="1">
    <citation type="submission" date="2024-10" db="EMBL/GenBank/DDBJ databases">
        <title>The Natural Products Discovery Center: Release of the First 8490 Sequenced Strains for Exploring Actinobacteria Biosynthetic Diversity.</title>
        <authorList>
            <person name="Kalkreuter E."/>
            <person name="Kautsar S.A."/>
            <person name="Yang D."/>
            <person name="Bader C.D."/>
            <person name="Teijaro C.N."/>
            <person name="Fluegel L."/>
            <person name="Davis C.M."/>
            <person name="Simpson J.R."/>
            <person name="Lauterbach L."/>
            <person name="Steele A.D."/>
            <person name="Gui C."/>
            <person name="Meng S."/>
            <person name="Li G."/>
            <person name="Viehrig K."/>
            <person name="Ye F."/>
            <person name="Su P."/>
            <person name="Kiefer A.F."/>
            <person name="Nichols A."/>
            <person name="Cepeda A.J."/>
            <person name="Yan W."/>
            <person name="Fan B."/>
            <person name="Jiang Y."/>
            <person name="Adhikari A."/>
            <person name="Zheng C.-J."/>
            <person name="Schuster L."/>
            <person name="Cowan T.M."/>
            <person name="Smanski M.J."/>
            <person name="Chevrette M.G."/>
            <person name="De Carvalho L.P.S."/>
            <person name="Shen B."/>
        </authorList>
    </citation>
    <scope>NUCLEOTIDE SEQUENCE [LARGE SCALE GENOMIC DNA]</scope>
    <source>
        <strain evidence="2 3">NPDC020327</strain>
    </source>
</reference>
<evidence type="ECO:0000256" key="1">
    <source>
        <dbReference type="SAM" id="Phobius"/>
    </source>
</evidence>
<name>A0ABW7US47_9ACTN</name>
<organism evidence="2 3">
    <name type="scientific">Streptomyces pathocidini</name>
    <dbReference type="NCBI Taxonomy" id="1650571"/>
    <lineage>
        <taxon>Bacteria</taxon>
        <taxon>Bacillati</taxon>
        <taxon>Actinomycetota</taxon>
        <taxon>Actinomycetes</taxon>
        <taxon>Kitasatosporales</taxon>
        <taxon>Streptomycetaceae</taxon>
        <taxon>Streptomyces</taxon>
    </lineage>
</organism>
<protein>
    <submittedName>
        <fullName evidence="2">Uncharacterized protein</fullName>
    </submittedName>
</protein>
<sequence length="129" mass="14760">MLAQLPLSYLLLIATAATLTFCLYMDRWLKVRKLAVAFLVISPACCLGMVIAGGLQYQQWSLKQMLIMYSFTWIGITIGLVPPRRLVLEYLEEFQQGVKREKYEFPRWQSMVLCISTTVMIVVGFVLAT</sequence>
<feature type="transmembrane region" description="Helical" evidence="1">
    <location>
        <begin position="67"/>
        <end position="87"/>
    </location>
</feature>